<protein>
    <recommendedName>
        <fullName evidence="5">Probable 2-(5''-triphosphoribosyl)-3'-dephosphocoenzyme-A synthase</fullName>
        <shortName evidence="5">2-(5''-triphosphoribosyl)-3'-dephospho-CoA synthase</shortName>
        <ecNumber evidence="5">2.4.2.52</ecNumber>
    </recommendedName>
</protein>
<evidence type="ECO:0000313" key="6">
    <source>
        <dbReference type="EMBL" id="SHF00659.1"/>
    </source>
</evidence>
<dbReference type="GeneID" id="90993615"/>
<dbReference type="InterPro" id="IPR002736">
    <property type="entry name" value="CitG"/>
</dbReference>
<dbReference type="PANTHER" id="PTHR30201:SF2">
    <property type="entry name" value="2-(5''-TRIPHOSPHORIBOSYL)-3'-DEPHOSPHOCOENZYME-A SYNTHASE"/>
    <property type="match status" value="1"/>
</dbReference>
<dbReference type="GO" id="GO:0051191">
    <property type="term" value="P:prosthetic group biosynthetic process"/>
    <property type="evidence" value="ECO:0007669"/>
    <property type="project" value="TreeGrafter"/>
</dbReference>
<dbReference type="RefSeq" id="WP_072976779.1">
    <property type="nucleotide sequence ID" value="NZ_FQTY01000015.1"/>
</dbReference>
<evidence type="ECO:0000256" key="4">
    <source>
        <dbReference type="ARBA" id="ARBA00022840"/>
    </source>
</evidence>
<dbReference type="Proteomes" id="UP000184114">
    <property type="component" value="Unassembled WGS sequence"/>
</dbReference>
<evidence type="ECO:0000256" key="2">
    <source>
        <dbReference type="ARBA" id="ARBA00022679"/>
    </source>
</evidence>
<comment type="catalytic activity">
    <reaction evidence="1 5">
        <text>3'-dephospho-CoA + ATP = 2'-(5''-triphospho-alpha-D-ribosyl)-3'-dephospho-CoA + adenine</text>
        <dbReference type="Rhea" id="RHEA:15117"/>
        <dbReference type="ChEBI" id="CHEBI:16708"/>
        <dbReference type="ChEBI" id="CHEBI:30616"/>
        <dbReference type="ChEBI" id="CHEBI:57328"/>
        <dbReference type="ChEBI" id="CHEBI:61378"/>
        <dbReference type="EC" id="2.4.2.52"/>
    </reaction>
</comment>
<dbReference type="HAMAP" id="MF_00397">
    <property type="entry name" value="CitG"/>
    <property type="match status" value="1"/>
</dbReference>
<keyword evidence="3 5" id="KW-0547">Nucleotide-binding</keyword>
<keyword evidence="2 5" id="KW-0808">Transferase</keyword>
<dbReference type="AlphaFoldDB" id="A0A1M4Y4R3"/>
<evidence type="ECO:0000256" key="5">
    <source>
        <dbReference type="HAMAP-Rule" id="MF_00397"/>
    </source>
</evidence>
<organism evidence="6 7">
    <name type="scientific">Tissierella praeacuta DSM 18095</name>
    <dbReference type="NCBI Taxonomy" id="1123404"/>
    <lineage>
        <taxon>Bacteria</taxon>
        <taxon>Bacillati</taxon>
        <taxon>Bacillota</taxon>
        <taxon>Tissierellia</taxon>
        <taxon>Tissierellales</taxon>
        <taxon>Tissierellaceae</taxon>
        <taxon>Tissierella</taxon>
    </lineage>
</organism>
<keyword evidence="7" id="KW-1185">Reference proteome</keyword>
<gene>
    <name evidence="5" type="primary">citG</name>
    <name evidence="6" type="ORF">SAMN02745784_02508</name>
</gene>
<keyword evidence="4 5" id="KW-0067">ATP-binding</keyword>
<evidence type="ECO:0000313" key="7">
    <source>
        <dbReference type="Proteomes" id="UP000184114"/>
    </source>
</evidence>
<accession>A0A1M4Y4R3</accession>
<dbReference type="PANTHER" id="PTHR30201">
    <property type="entry name" value="TRIPHOSPHORIBOSYL-DEPHOSPHO-COA SYNTHASE"/>
    <property type="match status" value="1"/>
</dbReference>
<comment type="similarity">
    <text evidence="5">Belongs to the CitG/MdcB family.</text>
</comment>
<dbReference type="GO" id="GO:0046917">
    <property type="term" value="F:triphosphoribosyl-dephospho-CoA synthase activity"/>
    <property type="evidence" value="ECO:0007669"/>
    <property type="project" value="UniProtKB-UniRule"/>
</dbReference>
<evidence type="ECO:0000256" key="3">
    <source>
        <dbReference type="ARBA" id="ARBA00022741"/>
    </source>
</evidence>
<reference evidence="7" key="1">
    <citation type="submission" date="2016-11" db="EMBL/GenBank/DDBJ databases">
        <authorList>
            <person name="Varghese N."/>
            <person name="Submissions S."/>
        </authorList>
    </citation>
    <scope>NUCLEOTIDE SEQUENCE [LARGE SCALE GENOMIC DNA]</scope>
    <source>
        <strain evidence="7">DSM 18095</strain>
    </source>
</reference>
<dbReference type="EMBL" id="FQTY01000015">
    <property type="protein sequence ID" value="SHF00659.1"/>
    <property type="molecule type" value="Genomic_DNA"/>
</dbReference>
<dbReference type="GO" id="GO:0005524">
    <property type="term" value="F:ATP binding"/>
    <property type="evidence" value="ECO:0007669"/>
    <property type="project" value="UniProtKB-KW"/>
</dbReference>
<dbReference type="STRING" id="1123404.SAMN02745784_02508"/>
<name>A0A1M4Y4R3_9FIRM</name>
<evidence type="ECO:0000256" key="1">
    <source>
        <dbReference type="ARBA" id="ARBA00001210"/>
    </source>
</evidence>
<dbReference type="Gene3D" id="1.10.4200.10">
    <property type="entry name" value="Triphosphoribosyl-dephospho-CoA protein"/>
    <property type="match status" value="1"/>
</dbReference>
<sequence length="289" mass="32812">MTNHEFSIYISRLATKSMLFEVSATPKPGLVDRENSGSHNDMDFFTFLSSSIVLSPYFYECSMAGIKFQEDDYKFLLNNIRPIGIEAEKNMFCTTNGVNTHKGLIFSLGIIATAAGNLFKKKNTEQLDSREICSLIKSMSKDLTEELYHLDQKDNLTYGERLYKKYGVKGIRGEVESGFATVTKYSLPVFKELIRENKYHINHILVQVLLHLISNTEDCNILGRNNMETLKYAREKAKEAIEVGGYLTPEGKRFVKQMDRDFVEKNISPGGAADLLAVTLMLYYLENGD</sequence>
<dbReference type="Pfam" id="PF01874">
    <property type="entry name" value="CitG"/>
    <property type="match status" value="1"/>
</dbReference>
<proteinExistence type="inferred from homology"/>
<dbReference type="NCBIfam" id="TIGR03125">
    <property type="entry name" value="citrate_citG"/>
    <property type="match status" value="1"/>
</dbReference>
<dbReference type="InterPro" id="IPR017551">
    <property type="entry name" value="TriPribosyl-deP-CoA_syn_CitG"/>
</dbReference>
<dbReference type="EC" id="2.4.2.52" evidence="5"/>